<dbReference type="InterPro" id="IPR050638">
    <property type="entry name" value="AA-Vitamin_Transporters"/>
</dbReference>
<dbReference type="RefSeq" id="WP_147825043.1">
    <property type="nucleotide sequence ID" value="NZ_BAAARG010000001.1"/>
</dbReference>
<feature type="transmembrane region" description="Helical" evidence="7">
    <location>
        <begin position="177"/>
        <end position="196"/>
    </location>
</feature>
<evidence type="ECO:0000256" key="2">
    <source>
        <dbReference type="ARBA" id="ARBA00007362"/>
    </source>
</evidence>
<dbReference type="GO" id="GO:0016020">
    <property type="term" value="C:membrane"/>
    <property type="evidence" value="ECO:0007669"/>
    <property type="project" value="UniProtKB-SubCell"/>
</dbReference>
<name>A0A5C8HQF5_9MICO</name>
<dbReference type="EMBL" id="VRSW01000001">
    <property type="protein sequence ID" value="TXK06234.1"/>
    <property type="molecule type" value="Genomic_DNA"/>
</dbReference>
<reference evidence="9 10" key="1">
    <citation type="submission" date="2019-08" db="EMBL/GenBank/DDBJ databases">
        <authorList>
            <person name="Dong K."/>
        </authorList>
    </citation>
    <scope>NUCLEOTIDE SEQUENCE [LARGE SCALE GENOMIC DNA]</scope>
    <source>
        <strain evidence="9 10">M4-8</strain>
    </source>
</reference>
<feature type="transmembrane region" description="Helical" evidence="7">
    <location>
        <begin position="37"/>
        <end position="55"/>
    </location>
</feature>
<sequence>MEAKSRLRWILLTAIAPLAWGSVYVTTRQLLPPDSPLWGSVFRAVPAAIILLLVSRKLPRGQWIWRSFVLGFLTVGGFFALIYVAGTTLPSGVAATLMSTSAVGMLLFGWALLGQRPKLMPVAGAVTGIAGVAIMVGASFSEINPWGVLASLGAMTASTLGFALTARWGGGIAPVTLASWQLMTGSVVIVVLAVVFEGPPPMLTGSEIAGFAYISVVCTALAYFAWFTGLRHLPAAAVGAIGLLNPVSGVVLGVLIAGEPFGLSQAAGMALVIAGVAIALSRSHTPQHRATALTAASAQPSEPASATSTAPATARES</sequence>
<evidence type="ECO:0000256" key="7">
    <source>
        <dbReference type="SAM" id="Phobius"/>
    </source>
</evidence>
<dbReference type="InterPro" id="IPR000620">
    <property type="entry name" value="EamA_dom"/>
</dbReference>
<comment type="subcellular location">
    <subcellularLocation>
        <location evidence="1">Membrane</location>
        <topology evidence="1">Multi-pass membrane protein</topology>
    </subcellularLocation>
</comment>
<evidence type="ECO:0000313" key="10">
    <source>
        <dbReference type="Proteomes" id="UP000321196"/>
    </source>
</evidence>
<evidence type="ECO:0000259" key="8">
    <source>
        <dbReference type="Pfam" id="PF00892"/>
    </source>
</evidence>
<feature type="transmembrane region" description="Helical" evidence="7">
    <location>
        <begin position="120"/>
        <end position="140"/>
    </location>
</feature>
<proteinExistence type="inferred from homology"/>
<feature type="compositionally biased region" description="Low complexity" evidence="6">
    <location>
        <begin position="294"/>
        <end position="317"/>
    </location>
</feature>
<evidence type="ECO:0000256" key="5">
    <source>
        <dbReference type="ARBA" id="ARBA00023136"/>
    </source>
</evidence>
<dbReference type="OrthoDB" id="5430053at2"/>
<dbReference type="PANTHER" id="PTHR32322">
    <property type="entry name" value="INNER MEMBRANE TRANSPORTER"/>
    <property type="match status" value="1"/>
</dbReference>
<accession>A0A5C8HQF5</accession>
<dbReference type="Gene3D" id="1.10.3730.20">
    <property type="match status" value="2"/>
</dbReference>
<dbReference type="Pfam" id="PF00892">
    <property type="entry name" value="EamA"/>
    <property type="match status" value="2"/>
</dbReference>
<feature type="domain" description="EamA" evidence="8">
    <location>
        <begin position="146"/>
        <end position="279"/>
    </location>
</feature>
<dbReference type="PANTHER" id="PTHR32322:SF2">
    <property type="entry name" value="EAMA DOMAIN-CONTAINING PROTEIN"/>
    <property type="match status" value="1"/>
</dbReference>
<dbReference type="AlphaFoldDB" id="A0A5C8HQF5"/>
<feature type="region of interest" description="Disordered" evidence="6">
    <location>
        <begin position="290"/>
        <end position="317"/>
    </location>
</feature>
<gene>
    <name evidence="9" type="ORF">FVP60_04545</name>
</gene>
<feature type="domain" description="EamA" evidence="8">
    <location>
        <begin position="8"/>
        <end position="136"/>
    </location>
</feature>
<feature type="transmembrane region" description="Helical" evidence="7">
    <location>
        <begin position="146"/>
        <end position="165"/>
    </location>
</feature>
<feature type="transmembrane region" description="Helical" evidence="7">
    <location>
        <begin position="262"/>
        <end position="280"/>
    </location>
</feature>
<comment type="similarity">
    <text evidence="2">Belongs to the EamA transporter family.</text>
</comment>
<keyword evidence="4 7" id="KW-1133">Transmembrane helix</keyword>
<keyword evidence="10" id="KW-1185">Reference proteome</keyword>
<dbReference type="SUPFAM" id="SSF103481">
    <property type="entry name" value="Multidrug resistance efflux transporter EmrE"/>
    <property type="match status" value="2"/>
</dbReference>
<evidence type="ECO:0000256" key="1">
    <source>
        <dbReference type="ARBA" id="ARBA00004141"/>
    </source>
</evidence>
<dbReference type="InterPro" id="IPR037185">
    <property type="entry name" value="EmrE-like"/>
</dbReference>
<feature type="transmembrane region" description="Helical" evidence="7">
    <location>
        <begin position="208"/>
        <end position="226"/>
    </location>
</feature>
<evidence type="ECO:0000256" key="6">
    <source>
        <dbReference type="SAM" id="MobiDB-lite"/>
    </source>
</evidence>
<feature type="transmembrane region" description="Helical" evidence="7">
    <location>
        <begin position="92"/>
        <end position="113"/>
    </location>
</feature>
<feature type="transmembrane region" description="Helical" evidence="7">
    <location>
        <begin position="67"/>
        <end position="86"/>
    </location>
</feature>
<dbReference type="Proteomes" id="UP000321196">
    <property type="component" value="Unassembled WGS sequence"/>
</dbReference>
<keyword evidence="3 7" id="KW-0812">Transmembrane</keyword>
<evidence type="ECO:0000313" key="9">
    <source>
        <dbReference type="EMBL" id="TXK06234.1"/>
    </source>
</evidence>
<evidence type="ECO:0000256" key="3">
    <source>
        <dbReference type="ARBA" id="ARBA00022692"/>
    </source>
</evidence>
<keyword evidence="5 7" id="KW-0472">Membrane</keyword>
<evidence type="ECO:0000256" key="4">
    <source>
        <dbReference type="ARBA" id="ARBA00022989"/>
    </source>
</evidence>
<organism evidence="9 10">
    <name type="scientific">Microbacterium mitrae</name>
    <dbReference type="NCBI Taxonomy" id="664640"/>
    <lineage>
        <taxon>Bacteria</taxon>
        <taxon>Bacillati</taxon>
        <taxon>Actinomycetota</taxon>
        <taxon>Actinomycetes</taxon>
        <taxon>Micrococcales</taxon>
        <taxon>Microbacteriaceae</taxon>
        <taxon>Microbacterium</taxon>
    </lineage>
</organism>
<protein>
    <submittedName>
        <fullName evidence="9">EamA family transporter</fullName>
    </submittedName>
</protein>
<feature type="transmembrane region" description="Helical" evidence="7">
    <location>
        <begin position="233"/>
        <end position="256"/>
    </location>
</feature>
<comment type="caution">
    <text evidence="9">The sequence shown here is derived from an EMBL/GenBank/DDBJ whole genome shotgun (WGS) entry which is preliminary data.</text>
</comment>